<dbReference type="Proteomes" id="UP000471640">
    <property type="component" value="Unassembled WGS sequence"/>
</dbReference>
<proteinExistence type="predicted"/>
<accession>A0A6P1DSE8</accession>
<dbReference type="AlphaFoldDB" id="A0A6P1DSE8"/>
<keyword evidence="2" id="KW-1185">Reference proteome</keyword>
<gene>
    <name evidence="1" type="ORF">G3480_11860</name>
</gene>
<sequence length="114" mass="13030">MAASRLARLNGYLEEVEFALDMGDGPLLRETRGRLGVLELDAEEEAELGRLDALVVDQVRSLNDIQSFLLEDDPSHPLEHWWWHLGKLRDGSYPANLLPEHLREVYEHARDEAA</sequence>
<organism evidence="1 2">
    <name type="scientific">Thiorhodococcus mannitoliphagus</name>
    <dbReference type="NCBI Taxonomy" id="329406"/>
    <lineage>
        <taxon>Bacteria</taxon>
        <taxon>Pseudomonadati</taxon>
        <taxon>Pseudomonadota</taxon>
        <taxon>Gammaproteobacteria</taxon>
        <taxon>Chromatiales</taxon>
        <taxon>Chromatiaceae</taxon>
        <taxon>Thiorhodococcus</taxon>
    </lineage>
</organism>
<evidence type="ECO:0000313" key="1">
    <source>
        <dbReference type="EMBL" id="NEX20998.1"/>
    </source>
</evidence>
<reference evidence="2" key="1">
    <citation type="journal article" date="2020" name="Microbiol. Resour. Announc.">
        <title>Draft Genome Sequences of Thiorhodococcus mannitoliphagus and Thiorhodococcus minor, Purple Sulfur Photosynthetic Bacteria in the Gammaproteobacterial Family Chromatiaceae.</title>
        <authorList>
            <person name="Aviles F.A."/>
            <person name="Meyer T.E."/>
            <person name="Kyndt J.A."/>
        </authorList>
    </citation>
    <scope>NUCLEOTIDE SEQUENCE [LARGE SCALE GENOMIC DNA]</scope>
    <source>
        <strain evidence="2">DSM 18266</strain>
    </source>
</reference>
<name>A0A6P1DSE8_9GAMM</name>
<comment type="caution">
    <text evidence="1">The sequence shown here is derived from an EMBL/GenBank/DDBJ whole genome shotgun (WGS) entry which is preliminary data.</text>
</comment>
<evidence type="ECO:0000313" key="2">
    <source>
        <dbReference type="Proteomes" id="UP000471640"/>
    </source>
</evidence>
<dbReference type="EMBL" id="JAAIJR010000042">
    <property type="protein sequence ID" value="NEX20998.1"/>
    <property type="molecule type" value="Genomic_DNA"/>
</dbReference>
<reference evidence="1 2" key="2">
    <citation type="submission" date="2020-02" db="EMBL/GenBank/DDBJ databases">
        <title>Genome sequences of Thiorhodococcus mannitoliphagus and Thiorhodococcus minor, purple sulfur photosynthetic bacteria in the gammaproteobacterial family, Chromatiaceae.</title>
        <authorList>
            <person name="Aviles F.A."/>
            <person name="Meyer T.E."/>
            <person name="Kyndt J.A."/>
        </authorList>
    </citation>
    <scope>NUCLEOTIDE SEQUENCE [LARGE SCALE GENOMIC DNA]</scope>
    <source>
        <strain evidence="1 2">DSM 18266</strain>
    </source>
</reference>
<protein>
    <submittedName>
        <fullName evidence="1">Uncharacterized protein</fullName>
    </submittedName>
</protein>
<dbReference type="RefSeq" id="WP_164654103.1">
    <property type="nucleotide sequence ID" value="NZ_JAAIJR010000042.1"/>
</dbReference>